<dbReference type="PANTHER" id="PTHR21545:SF14">
    <property type="entry name" value="LIGAND-DEPENDENT COREPRESSOR"/>
    <property type="match status" value="1"/>
</dbReference>
<keyword evidence="4" id="KW-0804">Transcription</keyword>
<dbReference type="GO" id="GO:0005634">
    <property type="term" value="C:nucleus"/>
    <property type="evidence" value="ECO:0007669"/>
    <property type="project" value="UniProtKB-SubCell"/>
</dbReference>
<dbReference type="OrthoDB" id="10028342at2759"/>
<evidence type="ECO:0000256" key="1">
    <source>
        <dbReference type="ARBA" id="ARBA00004123"/>
    </source>
</evidence>
<evidence type="ECO:0000313" key="9">
    <source>
        <dbReference type="EMBL" id="KAJ8360281.1"/>
    </source>
</evidence>
<evidence type="ECO:0000256" key="6">
    <source>
        <dbReference type="PROSITE-ProRule" id="PRU00320"/>
    </source>
</evidence>
<feature type="region of interest" description="Disordered" evidence="7">
    <location>
        <begin position="1"/>
        <end position="46"/>
    </location>
</feature>
<dbReference type="InterPro" id="IPR007889">
    <property type="entry name" value="HTH_Psq"/>
</dbReference>
<keyword evidence="10" id="KW-1185">Reference proteome</keyword>
<evidence type="ECO:0000256" key="5">
    <source>
        <dbReference type="ARBA" id="ARBA00023242"/>
    </source>
</evidence>
<evidence type="ECO:0000256" key="2">
    <source>
        <dbReference type="ARBA" id="ARBA00023015"/>
    </source>
</evidence>
<dbReference type="GO" id="GO:0006357">
    <property type="term" value="P:regulation of transcription by RNA polymerase II"/>
    <property type="evidence" value="ECO:0007669"/>
    <property type="project" value="TreeGrafter"/>
</dbReference>
<gene>
    <name evidence="9" type="ORF">SKAU_G00168060</name>
</gene>
<evidence type="ECO:0000259" key="8">
    <source>
        <dbReference type="PROSITE" id="PS50960"/>
    </source>
</evidence>
<reference evidence="9" key="1">
    <citation type="journal article" date="2023" name="Science">
        <title>Genome structures resolve the early diversification of teleost fishes.</title>
        <authorList>
            <person name="Parey E."/>
            <person name="Louis A."/>
            <person name="Montfort J."/>
            <person name="Bouchez O."/>
            <person name="Roques C."/>
            <person name="Iampietro C."/>
            <person name="Lluch J."/>
            <person name="Castinel A."/>
            <person name="Donnadieu C."/>
            <person name="Desvignes T."/>
            <person name="Floi Bucao C."/>
            <person name="Jouanno E."/>
            <person name="Wen M."/>
            <person name="Mejri S."/>
            <person name="Dirks R."/>
            <person name="Jansen H."/>
            <person name="Henkel C."/>
            <person name="Chen W.J."/>
            <person name="Zahm M."/>
            <person name="Cabau C."/>
            <person name="Klopp C."/>
            <person name="Thompson A.W."/>
            <person name="Robinson-Rechavi M."/>
            <person name="Braasch I."/>
            <person name="Lecointre G."/>
            <person name="Bobe J."/>
            <person name="Postlethwait J.H."/>
            <person name="Berthelot C."/>
            <person name="Roest Crollius H."/>
            <person name="Guiguen Y."/>
        </authorList>
    </citation>
    <scope>NUCLEOTIDE SEQUENCE</scope>
    <source>
        <strain evidence="9">WJC10195</strain>
    </source>
</reference>
<dbReference type="Pfam" id="PF05225">
    <property type="entry name" value="HTH_psq"/>
    <property type="match status" value="1"/>
</dbReference>
<keyword evidence="5 6" id="KW-0539">Nucleus</keyword>
<evidence type="ECO:0000313" key="10">
    <source>
        <dbReference type="Proteomes" id="UP001152622"/>
    </source>
</evidence>
<feature type="domain" description="HTH psq-type" evidence="8">
    <location>
        <begin position="236"/>
        <end position="288"/>
    </location>
</feature>
<dbReference type="InterPro" id="IPR009057">
    <property type="entry name" value="Homeodomain-like_sf"/>
</dbReference>
<feature type="DNA-binding region" description="H-T-H motif" evidence="6">
    <location>
        <begin position="264"/>
        <end position="284"/>
    </location>
</feature>
<feature type="region of interest" description="Disordered" evidence="7">
    <location>
        <begin position="123"/>
        <end position="146"/>
    </location>
</feature>
<keyword evidence="2" id="KW-0805">Transcription regulation</keyword>
<feature type="region of interest" description="Disordered" evidence="7">
    <location>
        <begin position="284"/>
        <end position="310"/>
    </location>
</feature>
<dbReference type="Gene3D" id="1.10.10.60">
    <property type="entry name" value="Homeodomain-like"/>
    <property type="match status" value="1"/>
</dbReference>
<evidence type="ECO:0000256" key="7">
    <source>
        <dbReference type="SAM" id="MobiDB-lite"/>
    </source>
</evidence>
<feature type="compositionally biased region" description="Basic and acidic residues" evidence="7">
    <location>
        <begin position="30"/>
        <end position="39"/>
    </location>
</feature>
<accession>A0A9Q1FJZ3</accession>
<evidence type="ECO:0000256" key="3">
    <source>
        <dbReference type="ARBA" id="ARBA00023125"/>
    </source>
</evidence>
<dbReference type="SUPFAM" id="SSF46689">
    <property type="entry name" value="Homeodomain-like"/>
    <property type="match status" value="1"/>
</dbReference>
<proteinExistence type="predicted"/>
<comment type="caution">
    <text evidence="9">The sequence shown here is derived from an EMBL/GenBank/DDBJ whole genome shotgun (WGS) entry which is preliminary data.</text>
</comment>
<dbReference type="Proteomes" id="UP001152622">
    <property type="component" value="Chromosome 5"/>
</dbReference>
<dbReference type="GO" id="GO:0003677">
    <property type="term" value="F:DNA binding"/>
    <property type="evidence" value="ECO:0007669"/>
    <property type="project" value="UniProtKB-UniRule"/>
</dbReference>
<dbReference type="AlphaFoldDB" id="A0A9Q1FJZ3"/>
<evidence type="ECO:0000256" key="4">
    <source>
        <dbReference type="ARBA" id="ARBA00023163"/>
    </source>
</evidence>
<dbReference type="FunFam" id="1.10.10.60:FF:000019">
    <property type="entry name" value="Ligand-dependent corepressor isoform 1"/>
    <property type="match status" value="1"/>
</dbReference>
<dbReference type="PROSITE" id="PS50960">
    <property type="entry name" value="HTH_PSQ"/>
    <property type="match status" value="1"/>
</dbReference>
<sequence length="332" mass="36492">MKRIPLSETGQRPATGADRNFQDGDEEGLPDGRRFDRSAPLKPPLTRSLQITKELLNRNQQQQPPISLSSLEPAGLINLKQRPLLSEDGSWNPKYDSLLKLKPSGGFSDLMDLPSFLENSGSFHKSLTQAKPPKEPGHRHSPPVDLKIPKVRGVDLSGGSHASDIYGYGALTVSPHLENALGKKVRSILPKHSRKSCTGAVLDPGHDFWGPIDQSTSGHHYVTSDPDGDPSLKQPRKKRGRYRQYNTELLEEAIGVVMNGKMSVSKAQTVYGIPHSTLEYKVKERLGTLKNPPKKKMKPTRVEEPDKVGETETTAVLAEEGAIHGASNLKDE</sequence>
<keyword evidence="3 6" id="KW-0238">DNA-binding</keyword>
<protein>
    <recommendedName>
        <fullName evidence="8">HTH psq-type domain-containing protein</fullName>
    </recommendedName>
</protein>
<feature type="region of interest" description="Disordered" evidence="7">
    <location>
        <begin position="213"/>
        <end position="239"/>
    </location>
</feature>
<comment type="subcellular location">
    <subcellularLocation>
        <location evidence="1 6">Nucleus</location>
    </subcellularLocation>
</comment>
<dbReference type="PANTHER" id="PTHR21545">
    <property type="entry name" value="TRANSCRIPTION FACTOR MLR1/2"/>
    <property type="match status" value="1"/>
</dbReference>
<feature type="compositionally biased region" description="Basic and acidic residues" evidence="7">
    <location>
        <begin position="300"/>
        <end position="310"/>
    </location>
</feature>
<dbReference type="EMBL" id="JAINUF010000005">
    <property type="protein sequence ID" value="KAJ8360281.1"/>
    <property type="molecule type" value="Genomic_DNA"/>
</dbReference>
<organism evidence="9 10">
    <name type="scientific">Synaphobranchus kaupii</name>
    <name type="common">Kaup's arrowtooth eel</name>
    <dbReference type="NCBI Taxonomy" id="118154"/>
    <lineage>
        <taxon>Eukaryota</taxon>
        <taxon>Metazoa</taxon>
        <taxon>Chordata</taxon>
        <taxon>Craniata</taxon>
        <taxon>Vertebrata</taxon>
        <taxon>Euteleostomi</taxon>
        <taxon>Actinopterygii</taxon>
        <taxon>Neopterygii</taxon>
        <taxon>Teleostei</taxon>
        <taxon>Anguilliformes</taxon>
        <taxon>Synaphobranchidae</taxon>
        <taxon>Synaphobranchus</taxon>
    </lineage>
</organism>
<name>A0A9Q1FJZ3_SYNKA</name>